<dbReference type="GO" id="GO:0015074">
    <property type="term" value="P:DNA integration"/>
    <property type="evidence" value="ECO:0007669"/>
    <property type="project" value="InterPro"/>
</dbReference>
<dbReference type="OrthoDB" id="3158924at2759"/>
<evidence type="ECO:0000259" key="2">
    <source>
        <dbReference type="PROSITE" id="PS50994"/>
    </source>
</evidence>
<sequence>MIKIQEPSRPWAIFHMDWVTGLPPGGDRSYDFFLVIVVSDRDQKFTSGLWANLHILFGTKLSFSTAYHTQTDGLAERMIQTLEDMIREFCAYSLELKYCDDFRLYWCTLLPSLELEYKRSFHASATQTLAIPVNVWNPRLPQHYLRKELVEIHPTASIFKQSLYTARENEIR</sequence>
<reference evidence="3" key="1">
    <citation type="submission" date="2021-03" db="EMBL/GenBank/DDBJ databases">
        <title>Draft genome sequence of rust myrtle Austropuccinia psidii MF-1, a brazilian biotype.</title>
        <authorList>
            <person name="Quecine M.C."/>
            <person name="Pachon D.M.R."/>
            <person name="Bonatelli M.L."/>
            <person name="Correr F.H."/>
            <person name="Franceschini L.M."/>
            <person name="Leite T.F."/>
            <person name="Margarido G.R.A."/>
            <person name="Almeida C.A."/>
            <person name="Ferrarezi J.A."/>
            <person name="Labate C.A."/>
        </authorList>
    </citation>
    <scope>NUCLEOTIDE SEQUENCE</scope>
    <source>
        <strain evidence="3">MF-1</strain>
    </source>
</reference>
<keyword evidence="1" id="KW-0694">RNA-binding</keyword>
<evidence type="ECO:0000256" key="1">
    <source>
        <dbReference type="ARBA" id="ARBA00022884"/>
    </source>
</evidence>
<dbReference type="GO" id="GO:0003723">
    <property type="term" value="F:RNA binding"/>
    <property type="evidence" value="ECO:0007669"/>
    <property type="project" value="UniProtKB-KW"/>
</dbReference>
<evidence type="ECO:0000313" key="3">
    <source>
        <dbReference type="EMBL" id="MBW0505273.1"/>
    </source>
</evidence>
<dbReference type="Proteomes" id="UP000765509">
    <property type="component" value="Unassembled WGS sequence"/>
</dbReference>
<keyword evidence="4" id="KW-1185">Reference proteome</keyword>
<dbReference type="PANTHER" id="PTHR37984:SF15">
    <property type="entry name" value="INTEGRASE CATALYTIC DOMAIN-CONTAINING PROTEIN"/>
    <property type="match status" value="1"/>
</dbReference>
<dbReference type="Gene3D" id="3.30.420.10">
    <property type="entry name" value="Ribonuclease H-like superfamily/Ribonuclease H"/>
    <property type="match status" value="1"/>
</dbReference>
<proteinExistence type="predicted"/>
<dbReference type="InterPro" id="IPR050951">
    <property type="entry name" value="Retrovirus_Pol_polyprotein"/>
</dbReference>
<dbReference type="InterPro" id="IPR036397">
    <property type="entry name" value="RNaseH_sf"/>
</dbReference>
<evidence type="ECO:0000313" key="4">
    <source>
        <dbReference type="Proteomes" id="UP000765509"/>
    </source>
</evidence>
<accession>A0A9Q3DR59</accession>
<dbReference type="SUPFAM" id="SSF53098">
    <property type="entry name" value="Ribonuclease H-like"/>
    <property type="match status" value="1"/>
</dbReference>
<protein>
    <recommendedName>
        <fullName evidence="2">Integrase catalytic domain-containing protein</fullName>
    </recommendedName>
</protein>
<comment type="caution">
    <text evidence="3">The sequence shown here is derived from an EMBL/GenBank/DDBJ whole genome shotgun (WGS) entry which is preliminary data.</text>
</comment>
<gene>
    <name evidence="3" type="ORF">O181_044988</name>
</gene>
<dbReference type="EMBL" id="AVOT02018396">
    <property type="protein sequence ID" value="MBW0505273.1"/>
    <property type="molecule type" value="Genomic_DNA"/>
</dbReference>
<dbReference type="InterPro" id="IPR001584">
    <property type="entry name" value="Integrase_cat-core"/>
</dbReference>
<dbReference type="PANTHER" id="PTHR37984">
    <property type="entry name" value="PROTEIN CBG26694"/>
    <property type="match status" value="1"/>
</dbReference>
<dbReference type="PROSITE" id="PS50994">
    <property type="entry name" value="INTEGRASE"/>
    <property type="match status" value="1"/>
</dbReference>
<dbReference type="InterPro" id="IPR012337">
    <property type="entry name" value="RNaseH-like_sf"/>
</dbReference>
<feature type="domain" description="Integrase catalytic" evidence="2">
    <location>
        <begin position="36"/>
        <end position="140"/>
    </location>
</feature>
<organism evidence="3 4">
    <name type="scientific">Austropuccinia psidii MF-1</name>
    <dbReference type="NCBI Taxonomy" id="1389203"/>
    <lineage>
        <taxon>Eukaryota</taxon>
        <taxon>Fungi</taxon>
        <taxon>Dikarya</taxon>
        <taxon>Basidiomycota</taxon>
        <taxon>Pucciniomycotina</taxon>
        <taxon>Pucciniomycetes</taxon>
        <taxon>Pucciniales</taxon>
        <taxon>Sphaerophragmiaceae</taxon>
        <taxon>Austropuccinia</taxon>
    </lineage>
</organism>
<dbReference type="GO" id="GO:0005634">
    <property type="term" value="C:nucleus"/>
    <property type="evidence" value="ECO:0007669"/>
    <property type="project" value="UniProtKB-ARBA"/>
</dbReference>
<dbReference type="AlphaFoldDB" id="A0A9Q3DR59"/>
<name>A0A9Q3DR59_9BASI</name>